<dbReference type="InterPro" id="IPR035642">
    <property type="entry name" value="MraZ_N"/>
</dbReference>
<dbReference type="InterPro" id="IPR035644">
    <property type="entry name" value="MraZ_C"/>
</dbReference>
<dbReference type="Gene3D" id="3.40.1550.20">
    <property type="entry name" value="Transcriptional regulator MraZ domain"/>
    <property type="match status" value="1"/>
</dbReference>
<dbReference type="CDD" id="cd16321">
    <property type="entry name" value="MraZ_C"/>
    <property type="match status" value="1"/>
</dbReference>
<accession>A0A418NHH2</accession>
<dbReference type="OrthoDB" id="9807753at2"/>
<keyword evidence="2" id="KW-1185">Reference proteome</keyword>
<dbReference type="InterPro" id="IPR037914">
    <property type="entry name" value="SpoVT-AbrB_sf"/>
</dbReference>
<sequence>MGADPVPEAQKFTGFSGQALSLAGDKGRYVLPSAFRNLVKESSDGRILCIDKHPKLDCLVGFGLSRHDELEAQLDREEDMAWKRGLDFDRDTRAAQLFGYMRVPFDDSGRFIMPSHLVRLGKIEDQLYFHGLGRFFTIWNPAELARMNDDWASAKGACADLVAEQEAKAARK</sequence>
<dbReference type="Proteomes" id="UP000285092">
    <property type="component" value="Unassembled WGS sequence"/>
</dbReference>
<dbReference type="EMBL" id="QXFK01000016">
    <property type="protein sequence ID" value="RIV78056.1"/>
    <property type="molecule type" value="Genomic_DNA"/>
</dbReference>
<comment type="caution">
    <text evidence="1">The sequence shown here is derived from an EMBL/GenBank/DDBJ whole genome shotgun (WGS) entry which is preliminary data.</text>
</comment>
<dbReference type="GO" id="GO:0003700">
    <property type="term" value="F:DNA-binding transcription factor activity"/>
    <property type="evidence" value="ECO:0007669"/>
    <property type="project" value="InterPro"/>
</dbReference>
<evidence type="ECO:0000313" key="1">
    <source>
        <dbReference type="EMBL" id="RIV78056.1"/>
    </source>
</evidence>
<organism evidence="1 2">
    <name type="scientific">Pelagerythrobacter aerophilus</name>
    <dbReference type="NCBI Taxonomy" id="2306995"/>
    <lineage>
        <taxon>Bacteria</taxon>
        <taxon>Pseudomonadati</taxon>
        <taxon>Pseudomonadota</taxon>
        <taxon>Alphaproteobacteria</taxon>
        <taxon>Sphingomonadales</taxon>
        <taxon>Erythrobacteraceae</taxon>
        <taxon>Pelagerythrobacter</taxon>
    </lineage>
</organism>
<dbReference type="PANTHER" id="PTHR34701:SF1">
    <property type="entry name" value="TRANSCRIPTIONAL REGULATOR MRAZ"/>
    <property type="match status" value="1"/>
</dbReference>
<dbReference type="RefSeq" id="WP_119513294.1">
    <property type="nucleotide sequence ID" value="NZ_QXFK01000016.1"/>
</dbReference>
<dbReference type="SUPFAM" id="SSF89447">
    <property type="entry name" value="AbrB/MazE/MraZ-like"/>
    <property type="match status" value="1"/>
</dbReference>
<proteinExistence type="predicted"/>
<dbReference type="CDD" id="cd16320">
    <property type="entry name" value="MraZ_N"/>
    <property type="match status" value="1"/>
</dbReference>
<dbReference type="InterPro" id="IPR003444">
    <property type="entry name" value="MraZ"/>
</dbReference>
<reference evidence="1 2" key="1">
    <citation type="submission" date="2018-08" db="EMBL/GenBank/DDBJ databases">
        <title>Altererythrobacter sp.Ery1 and Ery12, the genome sequencing of novel strains in genus Alterythrobacter.</title>
        <authorList>
            <person name="Cheng H."/>
            <person name="Wu Y.-H."/>
            <person name="Fang C."/>
            <person name="Xu X.-W."/>
        </authorList>
    </citation>
    <scope>NUCLEOTIDE SEQUENCE [LARGE SCALE GENOMIC DNA]</scope>
    <source>
        <strain evidence="1 2">Ery1</strain>
    </source>
</reference>
<dbReference type="PANTHER" id="PTHR34701">
    <property type="entry name" value="TRANSCRIPTIONAL REGULATOR MRAZ"/>
    <property type="match status" value="1"/>
</dbReference>
<gene>
    <name evidence="1" type="ORF">D2V04_09225</name>
</gene>
<dbReference type="GO" id="GO:0000976">
    <property type="term" value="F:transcription cis-regulatory region binding"/>
    <property type="evidence" value="ECO:0007669"/>
    <property type="project" value="TreeGrafter"/>
</dbReference>
<dbReference type="GO" id="GO:2000143">
    <property type="term" value="P:negative regulation of DNA-templated transcription initiation"/>
    <property type="evidence" value="ECO:0007669"/>
    <property type="project" value="TreeGrafter"/>
</dbReference>
<evidence type="ECO:0000313" key="2">
    <source>
        <dbReference type="Proteomes" id="UP000285092"/>
    </source>
</evidence>
<name>A0A418NHH2_9SPHN</name>
<dbReference type="AlphaFoldDB" id="A0A418NHH2"/>
<dbReference type="InterPro" id="IPR038619">
    <property type="entry name" value="MraZ_sf"/>
</dbReference>
<protein>
    <submittedName>
        <fullName evidence="1">Division/cell wall cluster transcriptional repressor MraZ</fullName>
    </submittedName>
</protein>